<organism evidence="2 3">
    <name type="scientific">Cymbomonas tetramitiformis</name>
    <dbReference type="NCBI Taxonomy" id="36881"/>
    <lineage>
        <taxon>Eukaryota</taxon>
        <taxon>Viridiplantae</taxon>
        <taxon>Chlorophyta</taxon>
        <taxon>Pyramimonadophyceae</taxon>
        <taxon>Pyramimonadales</taxon>
        <taxon>Pyramimonadaceae</taxon>
        <taxon>Cymbomonas</taxon>
    </lineage>
</organism>
<accession>A0AAE0BQC7</accession>
<dbReference type="AlphaFoldDB" id="A0AAE0BQC7"/>
<name>A0AAE0BQC7_9CHLO</name>
<evidence type="ECO:0000313" key="3">
    <source>
        <dbReference type="Proteomes" id="UP001190700"/>
    </source>
</evidence>
<feature type="compositionally biased region" description="Basic and acidic residues" evidence="1">
    <location>
        <begin position="45"/>
        <end position="63"/>
    </location>
</feature>
<proteinExistence type="predicted"/>
<comment type="caution">
    <text evidence="2">The sequence shown here is derived from an EMBL/GenBank/DDBJ whole genome shotgun (WGS) entry which is preliminary data.</text>
</comment>
<gene>
    <name evidence="2" type="ORF">CYMTET_49400</name>
</gene>
<sequence length="109" mass="12207">MEKVYAGTEGLVTNSVLSKWLKEIDTTKAKAMMNTHVKSSTKVSTFRDRKGGKGKGEEQKEGMVRSWRKQRGYTLDQQRGKDAPLDRQGAPAVRPHDIYAADATPQQLE</sequence>
<dbReference type="Proteomes" id="UP001190700">
    <property type="component" value="Unassembled WGS sequence"/>
</dbReference>
<reference evidence="2 3" key="1">
    <citation type="journal article" date="2015" name="Genome Biol. Evol.">
        <title>Comparative Genomics of a Bacterivorous Green Alga Reveals Evolutionary Causalities and Consequences of Phago-Mixotrophic Mode of Nutrition.</title>
        <authorList>
            <person name="Burns J.A."/>
            <person name="Paasch A."/>
            <person name="Narechania A."/>
            <person name="Kim E."/>
        </authorList>
    </citation>
    <scope>NUCLEOTIDE SEQUENCE [LARGE SCALE GENOMIC DNA]</scope>
    <source>
        <strain evidence="2 3">PLY_AMNH</strain>
    </source>
</reference>
<keyword evidence="3" id="KW-1185">Reference proteome</keyword>
<evidence type="ECO:0000256" key="1">
    <source>
        <dbReference type="SAM" id="MobiDB-lite"/>
    </source>
</evidence>
<feature type="region of interest" description="Disordered" evidence="1">
    <location>
        <begin position="36"/>
        <end position="109"/>
    </location>
</feature>
<evidence type="ECO:0000313" key="2">
    <source>
        <dbReference type="EMBL" id="KAK3240782.1"/>
    </source>
</evidence>
<protein>
    <submittedName>
        <fullName evidence="2">Uncharacterized protein</fullName>
    </submittedName>
</protein>
<dbReference type="EMBL" id="LGRX02033552">
    <property type="protein sequence ID" value="KAK3240782.1"/>
    <property type="molecule type" value="Genomic_DNA"/>
</dbReference>